<feature type="transmembrane region" description="Helical" evidence="1">
    <location>
        <begin position="16"/>
        <end position="36"/>
    </location>
</feature>
<organism evidence="2 3">
    <name type="scientific">Amphibacillus xylanus (strain ATCC 51415 / DSM 6626 / JCM 7361 / LMG 17667 / NBRC 15112 / Ep01)</name>
    <dbReference type="NCBI Taxonomy" id="698758"/>
    <lineage>
        <taxon>Bacteria</taxon>
        <taxon>Bacillati</taxon>
        <taxon>Bacillota</taxon>
        <taxon>Bacilli</taxon>
        <taxon>Bacillales</taxon>
        <taxon>Bacillaceae</taxon>
        <taxon>Amphibacillus</taxon>
    </lineage>
</organism>
<keyword evidence="3" id="KW-1185">Reference proteome</keyword>
<evidence type="ECO:0000256" key="1">
    <source>
        <dbReference type="SAM" id="Phobius"/>
    </source>
</evidence>
<dbReference type="EMBL" id="AP012050">
    <property type="protein sequence ID" value="BAM46896.1"/>
    <property type="molecule type" value="Genomic_DNA"/>
</dbReference>
<reference evidence="2 3" key="1">
    <citation type="submission" date="2011-01" db="EMBL/GenBank/DDBJ databases">
        <title>Whole genome sequence of Amphibacillus xylinus NBRC 15112.</title>
        <authorList>
            <person name="Nakazawa H."/>
            <person name="Katano Y."/>
            <person name="Nakamura S."/>
            <person name="Sasagawa M."/>
            <person name="Fukada J."/>
            <person name="Arai T."/>
            <person name="Sasakura N."/>
            <person name="Mochizuki D."/>
            <person name="Hosoyama A."/>
            <person name="Harada K."/>
            <person name="Horikawa H."/>
            <person name="Kato Y."/>
            <person name="Harada T."/>
            <person name="Sasaki K."/>
            <person name="Sekiguchi M."/>
            <person name="Hodoyama M."/>
            <person name="Nishiko R."/>
            <person name="Narita H."/>
            <person name="Hanamaki A."/>
            <person name="Hata C."/>
            <person name="Konno Y."/>
            <person name="Niimura Y."/>
            <person name="Yamazaki S."/>
            <person name="Fujita N."/>
        </authorList>
    </citation>
    <scope>NUCLEOTIDE SEQUENCE [LARGE SCALE GENOMIC DNA]</scope>
    <source>
        <strain evidence="3">ATCC 51415 / DSM 6626 / JCM 7361 / LMG 17667 / NBRC 15112 / Ep01</strain>
    </source>
</reference>
<dbReference type="Proteomes" id="UP000006294">
    <property type="component" value="Chromosome"/>
</dbReference>
<name>K0J2V1_AMPXN</name>
<dbReference type="RefSeq" id="WP_015009501.1">
    <property type="nucleotide sequence ID" value="NC_018704.1"/>
</dbReference>
<dbReference type="AlphaFoldDB" id="K0J2V1"/>
<feature type="transmembrane region" description="Helical" evidence="1">
    <location>
        <begin position="86"/>
        <end position="108"/>
    </location>
</feature>
<keyword evidence="1" id="KW-0472">Membrane</keyword>
<dbReference type="KEGG" id="axl:AXY_07640"/>
<keyword evidence="1" id="KW-0812">Transmembrane</keyword>
<accession>K0J2V1</accession>
<protein>
    <submittedName>
        <fullName evidence="2">Uncharacterized protein</fullName>
    </submittedName>
</protein>
<gene>
    <name evidence="2" type="ordered locus">AXY_07640</name>
</gene>
<sequence length="119" mass="13573">MSDLIVFFEIFQSAELIIGFSVILLLFLVLPLLFIIKRYKEVLSTSSLSIGVIICFLTIFIVAWIMTRVIFFPQGQYYNHGAPGGLLFLVVTVIVSLIIGLLTMWFFYKFNVQHKSTGE</sequence>
<proteinExistence type="predicted"/>
<evidence type="ECO:0000313" key="2">
    <source>
        <dbReference type="EMBL" id="BAM46896.1"/>
    </source>
</evidence>
<keyword evidence="1" id="KW-1133">Transmembrane helix</keyword>
<feature type="transmembrane region" description="Helical" evidence="1">
    <location>
        <begin position="48"/>
        <end position="66"/>
    </location>
</feature>
<evidence type="ECO:0000313" key="3">
    <source>
        <dbReference type="Proteomes" id="UP000006294"/>
    </source>
</evidence>
<dbReference type="HOGENOM" id="CLU_2056421_0_0_9"/>